<evidence type="ECO:0000259" key="3">
    <source>
        <dbReference type="Pfam" id="PF13439"/>
    </source>
</evidence>
<dbReference type="GO" id="GO:0009103">
    <property type="term" value="P:lipopolysaccharide biosynthetic process"/>
    <property type="evidence" value="ECO:0007669"/>
    <property type="project" value="TreeGrafter"/>
</dbReference>
<gene>
    <name evidence="4" type="ORF">EPA93_24825</name>
</gene>
<dbReference type="EMBL" id="CP035758">
    <property type="protein sequence ID" value="QBD79032.1"/>
    <property type="molecule type" value="Genomic_DNA"/>
</dbReference>
<dbReference type="Proteomes" id="UP000290365">
    <property type="component" value="Chromosome"/>
</dbReference>
<organism evidence="4 5">
    <name type="scientific">Ktedonosporobacter rubrisoli</name>
    <dbReference type="NCBI Taxonomy" id="2509675"/>
    <lineage>
        <taxon>Bacteria</taxon>
        <taxon>Bacillati</taxon>
        <taxon>Chloroflexota</taxon>
        <taxon>Ktedonobacteria</taxon>
        <taxon>Ktedonobacterales</taxon>
        <taxon>Ktedonosporobacteraceae</taxon>
        <taxon>Ktedonosporobacter</taxon>
    </lineage>
</organism>
<dbReference type="PANTHER" id="PTHR46401">
    <property type="entry name" value="GLYCOSYLTRANSFERASE WBBK-RELATED"/>
    <property type="match status" value="1"/>
</dbReference>
<evidence type="ECO:0000259" key="2">
    <source>
        <dbReference type="Pfam" id="PF00534"/>
    </source>
</evidence>
<evidence type="ECO:0000313" key="5">
    <source>
        <dbReference type="Proteomes" id="UP000290365"/>
    </source>
</evidence>
<dbReference type="Pfam" id="PF00534">
    <property type="entry name" value="Glycos_transf_1"/>
    <property type="match status" value="1"/>
</dbReference>
<reference evidence="4 5" key="1">
    <citation type="submission" date="2019-01" db="EMBL/GenBank/DDBJ databases">
        <title>Ktedonosporobacter rubrisoli SCAWS-G2.</title>
        <authorList>
            <person name="Huang Y."/>
            <person name="Yan B."/>
        </authorList>
    </citation>
    <scope>NUCLEOTIDE SEQUENCE [LARGE SCALE GENOMIC DNA]</scope>
    <source>
        <strain evidence="4 5">SCAWS-G2</strain>
    </source>
</reference>
<accession>A0A4P6JUQ0</accession>
<dbReference type="InterPro" id="IPR028098">
    <property type="entry name" value="Glyco_trans_4-like_N"/>
</dbReference>
<dbReference type="InterPro" id="IPR001296">
    <property type="entry name" value="Glyco_trans_1"/>
</dbReference>
<feature type="domain" description="Glycosyltransferase subfamily 4-like N-terminal" evidence="3">
    <location>
        <begin position="16"/>
        <end position="172"/>
    </location>
</feature>
<dbReference type="SUPFAM" id="SSF53756">
    <property type="entry name" value="UDP-Glycosyltransferase/glycogen phosphorylase"/>
    <property type="match status" value="1"/>
</dbReference>
<dbReference type="Pfam" id="PF13439">
    <property type="entry name" value="Glyco_transf_4"/>
    <property type="match status" value="1"/>
</dbReference>
<feature type="domain" description="Glycosyl transferase family 1" evidence="2">
    <location>
        <begin position="198"/>
        <end position="355"/>
    </location>
</feature>
<sequence length="391" mass="43389">MKIGINALFFKYPASGTGQYMSHLIGALSEIDTRNEYVLLGPEPVTQDNAATAFPYKVQPVPGIALNNKNIEKVFWEQLTGPAAALKAGVDIFHVPYFAPPLLPRTTTVVTIHDVIPMRLPAYQPDGKVKAYMNLVSRASHNATLIITVSQHAKQDIVDALRIPAERIRVIYEAAGEEYQPVSDPERLARARARYGVGERYIFYLGGLDQRKNVPQLVRAFAHLHRQIGDPHLQLLIAGNPDKHKGPLFPDPRPVAAELGMDGQIIYRYIEEEDKPALYSGASIFVFPSLYEGFGLDPLEAMSCGAPVVCSNRTSLPEVVGDAAISVDPEDTRALVEAMRKVLSDSELQAALRTRSLERARQFSWQKTATETTAVYEEAFAHSKVRSRRKR</sequence>
<dbReference type="RefSeq" id="WP_129890085.1">
    <property type="nucleotide sequence ID" value="NZ_CP035758.1"/>
</dbReference>
<name>A0A4P6JUQ0_KTERU</name>
<keyword evidence="5" id="KW-1185">Reference proteome</keyword>
<dbReference type="CDD" id="cd03809">
    <property type="entry name" value="GT4_MtfB-like"/>
    <property type="match status" value="1"/>
</dbReference>
<dbReference type="OrthoDB" id="9769555at2"/>
<protein>
    <submittedName>
        <fullName evidence="4">Glycosyltransferase family 1 protein</fullName>
    </submittedName>
</protein>
<dbReference type="GO" id="GO:0016757">
    <property type="term" value="F:glycosyltransferase activity"/>
    <property type="evidence" value="ECO:0007669"/>
    <property type="project" value="InterPro"/>
</dbReference>
<proteinExistence type="predicted"/>
<evidence type="ECO:0000256" key="1">
    <source>
        <dbReference type="ARBA" id="ARBA00022679"/>
    </source>
</evidence>
<dbReference type="Gene3D" id="3.40.50.2000">
    <property type="entry name" value="Glycogen Phosphorylase B"/>
    <property type="match status" value="2"/>
</dbReference>
<keyword evidence="1 4" id="KW-0808">Transferase</keyword>
<evidence type="ECO:0000313" key="4">
    <source>
        <dbReference type="EMBL" id="QBD79032.1"/>
    </source>
</evidence>
<dbReference type="FunFam" id="3.40.50.2000:FF:000119">
    <property type="entry name" value="Glycosyl transferase group 1"/>
    <property type="match status" value="1"/>
</dbReference>
<dbReference type="PANTHER" id="PTHR46401:SF2">
    <property type="entry name" value="GLYCOSYLTRANSFERASE WBBK-RELATED"/>
    <property type="match status" value="1"/>
</dbReference>
<dbReference type="AlphaFoldDB" id="A0A4P6JUQ0"/>
<dbReference type="KEGG" id="kbs:EPA93_24825"/>